<keyword evidence="2" id="KW-1185">Reference proteome</keyword>
<dbReference type="AlphaFoldDB" id="F4Q0Z5"/>
<dbReference type="KEGG" id="dfa:DFA_03990"/>
<proteinExistence type="predicted"/>
<gene>
    <name evidence="1" type="ORF">DFA_03990</name>
</gene>
<dbReference type="Proteomes" id="UP000007797">
    <property type="component" value="Unassembled WGS sequence"/>
</dbReference>
<name>F4Q0Z5_CACFS</name>
<organism evidence="1 2">
    <name type="scientific">Cavenderia fasciculata</name>
    <name type="common">Slime mold</name>
    <name type="synonym">Dictyostelium fasciculatum</name>
    <dbReference type="NCBI Taxonomy" id="261658"/>
    <lineage>
        <taxon>Eukaryota</taxon>
        <taxon>Amoebozoa</taxon>
        <taxon>Evosea</taxon>
        <taxon>Eumycetozoa</taxon>
        <taxon>Dictyostelia</taxon>
        <taxon>Acytosteliales</taxon>
        <taxon>Cavenderiaceae</taxon>
        <taxon>Cavenderia</taxon>
    </lineage>
</organism>
<sequence>MMINNNLQDNQDNQKEYITKFPNIVLLHIIRQVTNNVDLICLSLSCKKLYGMIVGSHHITFSSVGYIYIDVQSHWLVDNGVDVRHASSLFKLKSFKSLFKNALSNQLLISEKEDNDNDTSFNNNSLMINLYAQEEMNFHGYKCHTRYQNAPISISRIYIKGRSTVPPTFSMYPFFDNLNSVYADAPKVPDDPDYRTLLPRTLTQLDIGMQKLTSPNYFQSLDKLVELKVVLVVFDHCQTINFNHLHNLRKLSLTLGLVPKQCSIDASNIQLPPNLTSLALSHFCNLGQNTMTTQFFPTGLIELEVELGGHDYSSISLSHLTSLTRLTIHCLTSVPPGFIPRTVLHLTLDIMFYDVGLLEGSIPDTVESLTLEYNGQTDNMFDDDDDEGITFITDILNNPTTILPQSLKNLTWNVSTAAATTPLSLHSYPPQLEYLKGGLIDINTIPSTLTTLDLIIHPQQQQQQQIGIQIPIYSIPSINQLDNNSHTDSNNNNNNILPNNLKKLIVRILPEIENNNKQLFSFRLDEIINQTSVGELTIYTNISDRHVQLSIRRLDSKNANVLVVGDKSLFGGVIQQKQQKQQINGNYNYPPLYLTIHGEYPLCIQSTPAPYK</sequence>
<dbReference type="GeneID" id="14870627"/>
<reference evidence="2" key="1">
    <citation type="journal article" date="2011" name="Genome Res.">
        <title>Phylogeny-wide analysis of social amoeba genomes highlights ancient origins for complex intercellular communication.</title>
        <authorList>
            <person name="Heidel A.J."/>
            <person name="Lawal H.M."/>
            <person name="Felder M."/>
            <person name="Schilde C."/>
            <person name="Helps N.R."/>
            <person name="Tunggal B."/>
            <person name="Rivero F."/>
            <person name="John U."/>
            <person name="Schleicher M."/>
            <person name="Eichinger L."/>
            <person name="Platzer M."/>
            <person name="Noegel A.A."/>
            <person name="Schaap P."/>
            <person name="Gloeckner G."/>
        </authorList>
    </citation>
    <scope>NUCLEOTIDE SEQUENCE [LARGE SCALE GENOMIC DNA]</scope>
    <source>
        <strain evidence="2">SH3</strain>
    </source>
</reference>
<accession>F4Q0Z5</accession>
<dbReference type="RefSeq" id="XP_004366400.1">
    <property type="nucleotide sequence ID" value="XM_004366343.1"/>
</dbReference>
<dbReference type="EMBL" id="GL883018">
    <property type="protein sequence ID" value="EGG18496.1"/>
    <property type="molecule type" value="Genomic_DNA"/>
</dbReference>
<evidence type="ECO:0000313" key="1">
    <source>
        <dbReference type="EMBL" id="EGG18496.1"/>
    </source>
</evidence>
<protein>
    <submittedName>
        <fullName evidence="1">Uncharacterized protein</fullName>
    </submittedName>
</protein>
<evidence type="ECO:0000313" key="2">
    <source>
        <dbReference type="Proteomes" id="UP000007797"/>
    </source>
</evidence>